<evidence type="ECO:0000313" key="3">
    <source>
        <dbReference type="EMBL" id="AGO84331.1"/>
    </source>
</evidence>
<gene>
    <name evidence="3" type="ORF">psal_cds_514</name>
</gene>
<name>S4VXZ2_9VIRU</name>
<dbReference type="Gene3D" id="1.20.1280.50">
    <property type="match status" value="1"/>
</dbReference>
<dbReference type="Gene3D" id="2.160.20.80">
    <property type="entry name" value="E3 ubiquitin-protein ligase SopA"/>
    <property type="match status" value="1"/>
</dbReference>
<dbReference type="SUPFAM" id="SSF141571">
    <property type="entry name" value="Pentapeptide repeat-like"/>
    <property type="match status" value="1"/>
</dbReference>
<protein>
    <submittedName>
        <fullName evidence="3">Pentapeptide repeat containing protein</fullName>
    </submittedName>
</protein>
<evidence type="ECO:0000256" key="1">
    <source>
        <dbReference type="SAM" id="MobiDB-lite"/>
    </source>
</evidence>
<dbReference type="SMART" id="SM00256">
    <property type="entry name" value="FBOX"/>
    <property type="match status" value="1"/>
</dbReference>
<dbReference type="PROSITE" id="PS50181">
    <property type="entry name" value="FBOX"/>
    <property type="match status" value="1"/>
</dbReference>
<feature type="domain" description="F-box" evidence="2">
    <location>
        <begin position="19"/>
        <end position="65"/>
    </location>
</feature>
<dbReference type="InterPro" id="IPR036047">
    <property type="entry name" value="F-box-like_dom_sf"/>
</dbReference>
<dbReference type="Pfam" id="PF00805">
    <property type="entry name" value="Pentapeptide"/>
    <property type="match status" value="1"/>
</dbReference>
<dbReference type="KEGG" id="vg:16606118"/>
<dbReference type="SUPFAM" id="SSF81383">
    <property type="entry name" value="F-box domain"/>
    <property type="match status" value="1"/>
</dbReference>
<evidence type="ECO:0000259" key="2">
    <source>
        <dbReference type="PROSITE" id="PS50181"/>
    </source>
</evidence>
<feature type="region of interest" description="Disordered" evidence="1">
    <location>
        <begin position="687"/>
        <end position="715"/>
    </location>
</feature>
<dbReference type="RefSeq" id="YP_008437402.1">
    <property type="nucleotide sequence ID" value="NC_022098.1"/>
</dbReference>
<dbReference type="InterPro" id="IPR001810">
    <property type="entry name" value="F-box_dom"/>
</dbReference>
<dbReference type="EMBL" id="KC977571">
    <property type="protein sequence ID" value="AGO84331.1"/>
    <property type="molecule type" value="Genomic_DNA"/>
</dbReference>
<evidence type="ECO:0000313" key="4">
    <source>
        <dbReference type="Proteomes" id="UP000204584"/>
    </source>
</evidence>
<dbReference type="GeneID" id="16606118"/>
<dbReference type="SUPFAM" id="SSF82185">
    <property type="entry name" value="Histone H3 K4-specific methyltransferase SET7/9 N-terminal domain"/>
    <property type="match status" value="1"/>
</dbReference>
<keyword evidence="4" id="KW-1185">Reference proteome</keyword>
<dbReference type="Proteomes" id="UP000204584">
    <property type="component" value="Segment"/>
</dbReference>
<organism evidence="3 4">
    <name type="scientific">Pandoravirus salinus</name>
    <dbReference type="NCBI Taxonomy" id="1349410"/>
    <lineage>
        <taxon>Viruses</taxon>
        <taxon>Pandoravirus</taxon>
    </lineage>
</organism>
<sequence length="715" mass="76499">MASTKGALSTTTARQAAQRPTLVDLPIEILLCVLSCLETRDVGTCAMTARALAAACDDRALWARLHEQERAREEARWRARVRSVAPAIALCTGQSERQNTNSEHAYDGVFSSIACKISKIVYSSWHASIDLVALLGHPRFACAARANIRVVVDSSFYASALAHDARSPHDSYATVGTIVSCSTSNDWGYNSDRVAVRRGFFDAYGAMCGPGVMHVGERNSKERVRWRGYAGMWTNGLPSPCQGDALYRDSHRYRGGLSNGLCHGRGHVDTDGTVVVAGEWKHGVAHGSCSWRSLISGPALVGNAPFVDGSTSGPVACLARGRMLMCVPHMRHAYRLGAFVDHCPPMFERTEDHRFVHTRHTYILYGPSGATILSDKLFAHAWPDGAIVVGGTVRGRDYYSTQPHCKPTLYIDTGASAAAPSTNMLLVALGTGSVLERDPRTHAVRVRVGQGSSVDPTRRATVERTTVVVDESAPIGLAPDAIVDREHAIDTSAVPATDYAEPKDYALTQDDFARAIISASHGRTGLDEADAATMSADVCAASDALLGLLDTRTASSSARPLGGGTLSGGRVRCALYVADAESRQEPTTDLNMSRCAMRGCVIVGAEFVHCDLRRAHFERCVFYGCHFVQCAFFGAVLVDTRFEACAFSYSMVGQGTTRAEHSDAVSAGSAQAILAALGAHVVQAPTPCASAPLGDDEEGESSGRKRKRPNDSSTE</sequence>
<reference evidence="3 4" key="1">
    <citation type="journal article" date="2013" name="Science">
        <title>Pandoraviruses: amoeba viruses with genomes up to 2.5 Mb reaching that of parasitic eukaryotes.</title>
        <authorList>
            <person name="Philippe N."/>
            <person name="Legendre M."/>
            <person name="Doutre G."/>
            <person name="Coute Y."/>
            <person name="Poirot O."/>
            <person name="Lescot M."/>
            <person name="Arslan D."/>
            <person name="Seltzer V."/>
            <person name="Bertaux L."/>
            <person name="Bruley C."/>
            <person name="Garin J."/>
            <person name="Claverie J.M."/>
            <person name="Abergel C."/>
        </authorList>
    </citation>
    <scope>NUCLEOTIDE SEQUENCE [LARGE SCALE GENOMIC DNA]</scope>
</reference>
<accession>S4VXZ2</accession>
<dbReference type="InterPro" id="IPR001646">
    <property type="entry name" value="5peptide_repeat"/>
</dbReference>
<proteinExistence type="predicted"/>
<dbReference type="Pfam" id="PF12937">
    <property type="entry name" value="F-box-like"/>
    <property type="match status" value="1"/>
</dbReference>